<dbReference type="Pfam" id="PF13927">
    <property type="entry name" value="Ig_3"/>
    <property type="match status" value="1"/>
</dbReference>
<dbReference type="Gene3D" id="2.60.40.10">
    <property type="entry name" value="Immunoglobulins"/>
    <property type="match status" value="3"/>
</dbReference>
<feature type="region of interest" description="Disordered" evidence="1">
    <location>
        <begin position="507"/>
        <end position="536"/>
    </location>
</feature>
<gene>
    <name evidence="5" type="ORF">NTJ_11982</name>
</gene>
<keyword evidence="2" id="KW-0472">Membrane</keyword>
<dbReference type="PANTHER" id="PTHR23278">
    <property type="entry name" value="SIDESTEP PROTEIN"/>
    <property type="match status" value="1"/>
</dbReference>
<dbReference type="PROSITE" id="PS50835">
    <property type="entry name" value="IG_LIKE"/>
    <property type="match status" value="2"/>
</dbReference>
<evidence type="ECO:0000259" key="3">
    <source>
        <dbReference type="PROSITE" id="PS50835"/>
    </source>
</evidence>
<feature type="transmembrane region" description="Helical" evidence="2">
    <location>
        <begin position="336"/>
        <end position="358"/>
    </location>
</feature>
<dbReference type="InterPro" id="IPR007110">
    <property type="entry name" value="Ig-like_dom"/>
</dbReference>
<feature type="domain" description="Fibronectin type-III" evidence="4">
    <location>
        <begin position="223"/>
        <end position="319"/>
    </location>
</feature>
<dbReference type="SUPFAM" id="SSF49265">
    <property type="entry name" value="Fibronectin type III"/>
    <property type="match status" value="1"/>
</dbReference>
<feature type="domain" description="Ig-like" evidence="3">
    <location>
        <begin position="29"/>
        <end position="121"/>
    </location>
</feature>
<evidence type="ECO:0000256" key="1">
    <source>
        <dbReference type="SAM" id="MobiDB-lite"/>
    </source>
</evidence>
<feature type="domain" description="Ig-like" evidence="3">
    <location>
        <begin position="126"/>
        <end position="205"/>
    </location>
</feature>
<name>A0ABN7B7I1_9HEMI</name>
<dbReference type="InterPro" id="IPR013783">
    <property type="entry name" value="Ig-like_fold"/>
</dbReference>
<keyword evidence="2" id="KW-0812">Transmembrane</keyword>
<evidence type="ECO:0000256" key="2">
    <source>
        <dbReference type="SAM" id="Phobius"/>
    </source>
</evidence>
<dbReference type="InterPro" id="IPR003598">
    <property type="entry name" value="Ig_sub2"/>
</dbReference>
<organism evidence="5 6">
    <name type="scientific">Nesidiocoris tenuis</name>
    <dbReference type="NCBI Taxonomy" id="355587"/>
    <lineage>
        <taxon>Eukaryota</taxon>
        <taxon>Metazoa</taxon>
        <taxon>Ecdysozoa</taxon>
        <taxon>Arthropoda</taxon>
        <taxon>Hexapoda</taxon>
        <taxon>Insecta</taxon>
        <taxon>Pterygota</taxon>
        <taxon>Neoptera</taxon>
        <taxon>Paraneoptera</taxon>
        <taxon>Hemiptera</taxon>
        <taxon>Heteroptera</taxon>
        <taxon>Panheteroptera</taxon>
        <taxon>Cimicomorpha</taxon>
        <taxon>Miridae</taxon>
        <taxon>Dicyphina</taxon>
        <taxon>Nesidiocoris</taxon>
    </lineage>
</organism>
<feature type="region of interest" description="Disordered" evidence="1">
    <location>
        <begin position="368"/>
        <end position="413"/>
    </location>
</feature>
<dbReference type="PANTHER" id="PTHR23278:SF25">
    <property type="entry name" value="GH14967P"/>
    <property type="match status" value="1"/>
</dbReference>
<dbReference type="SMART" id="SM00408">
    <property type="entry name" value="IGc2"/>
    <property type="match status" value="1"/>
</dbReference>
<proteinExistence type="predicted"/>
<dbReference type="PROSITE" id="PS50853">
    <property type="entry name" value="FN3"/>
    <property type="match status" value="1"/>
</dbReference>
<protein>
    <submittedName>
        <fullName evidence="5">CD80-like C2-set immunoglobulin domain</fullName>
    </submittedName>
</protein>
<dbReference type="InterPro" id="IPR036179">
    <property type="entry name" value="Ig-like_dom_sf"/>
</dbReference>
<accession>A0ABN7B7I1</accession>
<dbReference type="CDD" id="cd00096">
    <property type="entry name" value="Ig"/>
    <property type="match status" value="1"/>
</dbReference>
<dbReference type="InterPro" id="IPR003961">
    <property type="entry name" value="FN3_dom"/>
</dbReference>
<dbReference type="EMBL" id="AP028918">
    <property type="protein sequence ID" value="BES99165.1"/>
    <property type="molecule type" value="Genomic_DNA"/>
</dbReference>
<dbReference type="CDD" id="cd00063">
    <property type="entry name" value="FN3"/>
    <property type="match status" value="1"/>
</dbReference>
<dbReference type="SMART" id="SM00409">
    <property type="entry name" value="IG"/>
    <property type="match status" value="1"/>
</dbReference>
<reference evidence="5 6" key="1">
    <citation type="submission" date="2023-09" db="EMBL/GenBank/DDBJ databases">
        <title>Nesidiocoris tenuis whole genome shotgun sequence.</title>
        <authorList>
            <person name="Shibata T."/>
            <person name="Shimoda M."/>
            <person name="Kobayashi T."/>
            <person name="Uehara T."/>
        </authorList>
    </citation>
    <scope>NUCLEOTIDE SEQUENCE [LARGE SCALE GENOMIC DNA]</scope>
    <source>
        <strain evidence="5 6">Japan</strain>
    </source>
</reference>
<evidence type="ECO:0000259" key="4">
    <source>
        <dbReference type="PROSITE" id="PS50853"/>
    </source>
</evidence>
<sequence>MRSGHLIQGSNVCVENDVCTPSTIIVNTPETTIHLGTSLNPENIREGSDVYFDCYVKAEPPVYKVEWRHNGRMLNHNVGQGVIISNQSLVLQGVSRSSAGNYSCVGYNTEGDGESSPFYLNVLYAPTCKPNQNRVHGIAKQERANISCEVDSNPTDVTFRWTFNNSAESMAVAPTKIEMHGTSSTVTYTPTSELDYGTLLCWATNRIGHQKVPCVYHIIAAGKPDPVHNCSVANASMSSFSIRCLEGFNGGIPQQFLLEVRDPAAGGALTANMTSTLPRFQVLGMLPSMNYEAFVFSFNSKGRGDPVQLSAATLRLPEKQLNEPERSRGVFRMTPVMTVVVGVVSSLFLVACLVAAVLRLQCSRDDDPLRRALKPDTPPALKTPGSSPKCDMPPESDNPDIIPQPNSDEEEHEFMRKRQLVSTIETRTSPSRSLLQPGPYPGYCTLRNGGMPLQDLGSLPTKAPTADANMFAGGGGCTLPRHWGGVPPRNVTLAYQTGAPLPTVRGIAVLPPEPHHQHPDSNPQTPLMGTKRESQV</sequence>
<evidence type="ECO:0000313" key="6">
    <source>
        <dbReference type="Proteomes" id="UP001307889"/>
    </source>
</evidence>
<keyword evidence="6" id="KW-1185">Reference proteome</keyword>
<keyword evidence="2" id="KW-1133">Transmembrane helix</keyword>
<dbReference type="SUPFAM" id="SSF48726">
    <property type="entry name" value="Immunoglobulin"/>
    <property type="match status" value="2"/>
</dbReference>
<dbReference type="InterPro" id="IPR003599">
    <property type="entry name" value="Ig_sub"/>
</dbReference>
<dbReference type="Proteomes" id="UP001307889">
    <property type="component" value="Chromosome 10"/>
</dbReference>
<dbReference type="InterPro" id="IPR036116">
    <property type="entry name" value="FN3_sf"/>
</dbReference>
<evidence type="ECO:0000313" key="5">
    <source>
        <dbReference type="EMBL" id="BES99165.1"/>
    </source>
</evidence>